<gene>
    <name evidence="2" type="ORF">A3F23_01920</name>
</gene>
<sequence>MVEDKTTDKKITEHKGFFSDFKFPGDVVLDSIRNLFTRKKPIRIFDYIVGLFVIIFLSLTLLGLLFSLL</sequence>
<keyword evidence="1" id="KW-0812">Transmembrane</keyword>
<evidence type="ECO:0000313" key="3">
    <source>
        <dbReference type="Proteomes" id="UP000177723"/>
    </source>
</evidence>
<feature type="transmembrane region" description="Helical" evidence="1">
    <location>
        <begin position="44"/>
        <end position="66"/>
    </location>
</feature>
<keyword evidence="1" id="KW-1133">Transmembrane helix</keyword>
<dbReference type="AlphaFoldDB" id="A0A1F5WNJ6"/>
<dbReference type="EMBL" id="MFHT01000028">
    <property type="protein sequence ID" value="OGF77225.1"/>
    <property type="molecule type" value="Genomic_DNA"/>
</dbReference>
<proteinExistence type="predicted"/>
<name>A0A1F5WNJ6_9BACT</name>
<reference evidence="2 3" key="1">
    <citation type="journal article" date="2016" name="Nat. Commun.">
        <title>Thousands of microbial genomes shed light on interconnected biogeochemical processes in an aquifer system.</title>
        <authorList>
            <person name="Anantharaman K."/>
            <person name="Brown C.T."/>
            <person name="Hug L.A."/>
            <person name="Sharon I."/>
            <person name="Castelle C.J."/>
            <person name="Probst A.J."/>
            <person name="Thomas B.C."/>
            <person name="Singh A."/>
            <person name="Wilkins M.J."/>
            <person name="Karaoz U."/>
            <person name="Brodie E.L."/>
            <person name="Williams K.H."/>
            <person name="Hubbard S.S."/>
            <person name="Banfield J.F."/>
        </authorList>
    </citation>
    <scope>NUCLEOTIDE SEQUENCE [LARGE SCALE GENOMIC DNA]</scope>
</reference>
<evidence type="ECO:0000256" key="1">
    <source>
        <dbReference type="SAM" id="Phobius"/>
    </source>
</evidence>
<comment type="caution">
    <text evidence="2">The sequence shown here is derived from an EMBL/GenBank/DDBJ whole genome shotgun (WGS) entry which is preliminary data.</text>
</comment>
<dbReference type="Proteomes" id="UP000177723">
    <property type="component" value="Unassembled WGS sequence"/>
</dbReference>
<organism evidence="2 3">
    <name type="scientific">Candidatus Giovannonibacteria bacterium RIFCSPHIGHO2_12_FULL_43_15</name>
    <dbReference type="NCBI Taxonomy" id="1798341"/>
    <lineage>
        <taxon>Bacteria</taxon>
        <taxon>Candidatus Giovannoniibacteriota</taxon>
    </lineage>
</organism>
<accession>A0A1F5WNJ6</accession>
<evidence type="ECO:0000313" key="2">
    <source>
        <dbReference type="EMBL" id="OGF77225.1"/>
    </source>
</evidence>
<protein>
    <submittedName>
        <fullName evidence="2">Uncharacterized protein</fullName>
    </submittedName>
</protein>
<keyword evidence="1" id="KW-0472">Membrane</keyword>